<keyword evidence="1" id="KW-0472">Membrane</keyword>
<dbReference type="GO" id="GO:0009055">
    <property type="term" value="F:electron transfer activity"/>
    <property type="evidence" value="ECO:0007669"/>
    <property type="project" value="InterPro"/>
</dbReference>
<keyword evidence="1" id="KW-0812">Transmembrane</keyword>
<gene>
    <name evidence="3" type="ORF">GCM10007852_01830</name>
</gene>
<comment type="caution">
    <text evidence="3">The sequence shown here is derived from an EMBL/GenBank/DDBJ whole genome shotgun (WGS) entry which is preliminary data.</text>
</comment>
<name>A0AA37WJ26_9ALTE</name>
<dbReference type="GO" id="GO:0020037">
    <property type="term" value="F:heme binding"/>
    <property type="evidence" value="ECO:0007669"/>
    <property type="project" value="InterPro"/>
</dbReference>
<dbReference type="InterPro" id="IPR036909">
    <property type="entry name" value="Cyt_c-like_dom_sf"/>
</dbReference>
<evidence type="ECO:0000259" key="2">
    <source>
        <dbReference type="Pfam" id="PF07635"/>
    </source>
</evidence>
<organism evidence="3 4">
    <name type="scientific">Agaribacter marinus</name>
    <dbReference type="NCBI Taxonomy" id="1431249"/>
    <lineage>
        <taxon>Bacteria</taxon>
        <taxon>Pseudomonadati</taxon>
        <taxon>Pseudomonadota</taxon>
        <taxon>Gammaproteobacteria</taxon>
        <taxon>Alteromonadales</taxon>
        <taxon>Alteromonadaceae</taxon>
        <taxon>Agaribacter</taxon>
    </lineage>
</organism>
<proteinExistence type="predicted"/>
<keyword evidence="1" id="KW-1133">Transmembrane helix</keyword>
<sequence>MDAEEKQGVVSVGQYFTAVGILTLILIATWISSQPAIIQTVKEALGLRPYLQAEDDSFYQQRVHDIMARYCIACHTDDKSKGGLRLDSFRQAWFGGKSGSVLSNGEQAILLQRMLLPVDDKLAMPPYGRDRHTDEELAIVTLWLKKGASHSLKEEDFPEAPEKAPVIHFAPIDWAQINNDRQTFAGQVSDFQHRYPFSLNYQSRTTTALIFKAQLVEKGEVATAFESLCGMSPVLAEVYLNNEYGSEWQGDTDFHKHYQTAFTSRQWPELRVLDIRHWQISPALSAFLVSLPKLQRVTFRQGYVGSELIASLEQKGVRVTLIDKEGI</sequence>
<dbReference type="EMBL" id="BSOT01000002">
    <property type="protein sequence ID" value="GLR69275.1"/>
    <property type="molecule type" value="Genomic_DNA"/>
</dbReference>
<evidence type="ECO:0000313" key="3">
    <source>
        <dbReference type="EMBL" id="GLR69275.1"/>
    </source>
</evidence>
<keyword evidence="4" id="KW-1185">Reference proteome</keyword>
<protein>
    <recommendedName>
        <fullName evidence="2">Cytochrome C Planctomycete-type domain-containing protein</fullName>
    </recommendedName>
</protein>
<dbReference type="Pfam" id="PF07635">
    <property type="entry name" value="PSCyt1"/>
    <property type="match status" value="1"/>
</dbReference>
<dbReference type="RefSeq" id="WP_284215607.1">
    <property type="nucleotide sequence ID" value="NZ_BSOT01000002.1"/>
</dbReference>
<evidence type="ECO:0000256" key="1">
    <source>
        <dbReference type="SAM" id="Phobius"/>
    </source>
</evidence>
<evidence type="ECO:0000313" key="4">
    <source>
        <dbReference type="Proteomes" id="UP001156601"/>
    </source>
</evidence>
<accession>A0AA37WJ26</accession>
<dbReference type="InterPro" id="IPR011429">
    <property type="entry name" value="Cyt_c_Planctomycete-type"/>
</dbReference>
<reference evidence="3" key="2">
    <citation type="submission" date="2023-01" db="EMBL/GenBank/DDBJ databases">
        <title>Draft genome sequence of Agaribacter marinus strain NBRC 110023.</title>
        <authorList>
            <person name="Sun Q."/>
            <person name="Mori K."/>
        </authorList>
    </citation>
    <scope>NUCLEOTIDE SEQUENCE</scope>
    <source>
        <strain evidence="3">NBRC 110023</strain>
    </source>
</reference>
<dbReference type="Proteomes" id="UP001156601">
    <property type="component" value="Unassembled WGS sequence"/>
</dbReference>
<dbReference type="SUPFAM" id="SSF46626">
    <property type="entry name" value="Cytochrome c"/>
    <property type="match status" value="1"/>
</dbReference>
<feature type="transmembrane region" description="Helical" evidence="1">
    <location>
        <begin position="12"/>
        <end position="31"/>
    </location>
</feature>
<dbReference type="AlphaFoldDB" id="A0AA37WJ26"/>
<reference evidence="3" key="1">
    <citation type="journal article" date="2014" name="Int. J. Syst. Evol. Microbiol.">
        <title>Complete genome sequence of Corynebacterium casei LMG S-19264T (=DSM 44701T), isolated from a smear-ripened cheese.</title>
        <authorList>
            <consortium name="US DOE Joint Genome Institute (JGI-PGF)"/>
            <person name="Walter F."/>
            <person name="Albersmeier A."/>
            <person name="Kalinowski J."/>
            <person name="Ruckert C."/>
        </authorList>
    </citation>
    <scope>NUCLEOTIDE SEQUENCE</scope>
    <source>
        <strain evidence="3">NBRC 110023</strain>
    </source>
</reference>
<feature type="domain" description="Cytochrome C Planctomycete-type" evidence="2">
    <location>
        <begin position="71"/>
        <end position="127"/>
    </location>
</feature>